<reference evidence="2 3" key="1">
    <citation type="journal article" date="2008" name="Genome Biol.">
        <title>A genomic analysis of the archaeal system Ignicoccus hospitalis-Nanoarchaeum equitans.</title>
        <authorList>
            <person name="Podar M."/>
            <person name="Anderson I."/>
            <person name="Makarova K.S."/>
            <person name="Elkins J.G."/>
            <person name="Ivanova N."/>
            <person name="Wall M.A."/>
            <person name="Lykidis A."/>
            <person name="Mavromatis K."/>
            <person name="Sun H."/>
            <person name="Hudson M.E."/>
            <person name="Chen W."/>
            <person name="Deciu C."/>
            <person name="Hutchison D."/>
            <person name="Eads J.R."/>
            <person name="Anderson A."/>
            <person name="Fernandes F."/>
            <person name="Szeto E."/>
            <person name="Lapidus A."/>
            <person name="Kyrpides N.C."/>
            <person name="Saier M.H.Jr."/>
            <person name="Richardson P.M."/>
            <person name="Rachel R."/>
            <person name="Huber H."/>
            <person name="Eisen J.A."/>
            <person name="Koonin E.V."/>
            <person name="Keller M."/>
            <person name="Stetter K.O."/>
        </authorList>
    </citation>
    <scope>NUCLEOTIDE SEQUENCE [LARGE SCALE GENOMIC DNA]</scope>
    <source>
        <strain evidence="3">KIN4/I / DSM 18386 / JCM 14125</strain>
    </source>
</reference>
<evidence type="ECO:0000313" key="3">
    <source>
        <dbReference type="Proteomes" id="UP000000262"/>
    </source>
</evidence>
<name>A8A9D3_IGNH4</name>
<dbReference type="EMBL" id="CP000816">
    <property type="protein sequence ID" value="ABU81535.1"/>
    <property type="molecule type" value="Genomic_DNA"/>
</dbReference>
<dbReference type="AlphaFoldDB" id="A8A9D3"/>
<organism evidence="2 3">
    <name type="scientific">Ignicoccus hospitalis (strain KIN4/I / DSM 18386 / JCM 14125)</name>
    <dbReference type="NCBI Taxonomy" id="453591"/>
    <lineage>
        <taxon>Archaea</taxon>
        <taxon>Thermoproteota</taxon>
        <taxon>Thermoprotei</taxon>
        <taxon>Desulfurococcales</taxon>
        <taxon>Desulfurococcaceae</taxon>
        <taxon>Ignicoccus</taxon>
    </lineage>
</organism>
<evidence type="ECO:0000259" key="1">
    <source>
        <dbReference type="Pfam" id="PF04471"/>
    </source>
</evidence>
<dbReference type="STRING" id="453591.Igni_0352"/>
<dbReference type="HOGENOM" id="CLU_1357896_0_0_2"/>
<dbReference type="RefSeq" id="WP_011998387.1">
    <property type="nucleotide sequence ID" value="NC_009776.1"/>
</dbReference>
<keyword evidence="3" id="KW-1185">Reference proteome</keyword>
<dbReference type="GO" id="GO:0003677">
    <property type="term" value="F:DNA binding"/>
    <property type="evidence" value="ECO:0007669"/>
    <property type="project" value="InterPro"/>
</dbReference>
<sequence>MNFKVYLSIKKLLSEGCSELPAAWAAELKLLDCYEDGGKVCCPSPEEVALWAVIRGVMGEHEAASYLNWKAFESYVARALEEAGFETLKNVRVRAGDKLAEFDVIGYDGDKVIVVECKRWSAFRRSALLKVAEEHKAKVERAAYWLAKLGKRALPVVVTLRGTPIREGALIVPIKSFKGFIEEVDLAFLEGPVVTLSSSRS</sequence>
<dbReference type="Gene3D" id="3.40.1350.10">
    <property type="match status" value="1"/>
</dbReference>
<dbReference type="GeneID" id="5562397"/>
<feature type="domain" description="Restriction endonuclease type IV Mrr" evidence="1">
    <location>
        <begin position="67"/>
        <end position="122"/>
    </location>
</feature>
<dbReference type="GO" id="GO:0004519">
    <property type="term" value="F:endonuclease activity"/>
    <property type="evidence" value="ECO:0007669"/>
    <property type="project" value="InterPro"/>
</dbReference>
<dbReference type="OrthoDB" id="31536at2157"/>
<dbReference type="PhylomeDB" id="A8A9D3"/>
<accession>A8A9D3</accession>
<dbReference type="Pfam" id="PF04471">
    <property type="entry name" value="Mrr_cat"/>
    <property type="match status" value="1"/>
</dbReference>
<dbReference type="SUPFAM" id="SSF52980">
    <property type="entry name" value="Restriction endonuclease-like"/>
    <property type="match status" value="1"/>
</dbReference>
<evidence type="ECO:0000313" key="2">
    <source>
        <dbReference type="EMBL" id="ABU81535.1"/>
    </source>
</evidence>
<dbReference type="InterPro" id="IPR011856">
    <property type="entry name" value="tRNA_endonuc-like_dom_sf"/>
</dbReference>
<dbReference type="InterPro" id="IPR007560">
    <property type="entry name" value="Restrct_endonuc_IV_Mrr"/>
</dbReference>
<dbReference type="InterPro" id="IPR011335">
    <property type="entry name" value="Restrct_endonuc-II-like"/>
</dbReference>
<dbReference type="KEGG" id="iho:Igni_0352"/>
<gene>
    <name evidence="2" type="ordered locus">Igni_0352</name>
</gene>
<dbReference type="Proteomes" id="UP000000262">
    <property type="component" value="Chromosome"/>
</dbReference>
<dbReference type="GO" id="GO:0009307">
    <property type="term" value="P:DNA restriction-modification system"/>
    <property type="evidence" value="ECO:0007669"/>
    <property type="project" value="InterPro"/>
</dbReference>
<protein>
    <recommendedName>
        <fullName evidence="1">Restriction endonuclease type IV Mrr domain-containing protein</fullName>
    </recommendedName>
</protein>
<proteinExistence type="predicted"/>
<dbReference type="eggNOG" id="arCOG03727">
    <property type="taxonomic scope" value="Archaea"/>
</dbReference>